<keyword evidence="4" id="KW-1185">Reference proteome</keyword>
<evidence type="ECO:0000256" key="1">
    <source>
        <dbReference type="PROSITE-ProRule" id="PRU00169"/>
    </source>
</evidence>
<dbReference type="InterPro" id="IPR001789">
    <property type="entry name" value="Sig_transdc_resp-reg_receiver"/>
</dbReference>
<dbReference type="RefSeq" id="WP_129460148.1">
    <property type="nucleotide sequence ID" value="NZ_SBKN01000001.1"/>
</dbReference>
<dbReference type="InterPro" id="IPR051015">
    <property type="entry name" value="EvgA-like"/>
</dbReference>
<dbReference type="PANTHER" id="PTHR45566">
    <property type="entry name" value="HTH-TYPE TRANSCRIPTIONAL REGULATOR YHJB-RELATED"/>
    <property type="match status" value="1"/>
</dbReference>
<accession>A0A4Q1KBC8</accession>
<dbReference type="Pfam" id="PF00072">
    <property type="entry name" value="Response_reg"/>
    <property type="match status" value="1"/>
</dbReference>
<protein>
    <submittedName>
        <fullName evidence="3">Response regulator transcription factor</fullName>
    </submittedName>
</protein>
<dbReference type="EMBL" id="SBKN01000001">
    <property type="protein sequence ID" value="RXR24182.1"/>
    <property type="molecule type" value="Genomic_DNA"/>
</dbReference>
<organism evidence="3 4">
    <name type="scientific">Flavobacterium stagni</name>
    <dbReference type="NCBI Taxonomy" id="2506421"/>
    <lineage>
        <taxon>Bacteria</taxon>
        <taxon>Pseudomonadati</taxon>
        <taxon>Bacteroidota</taxon>
        <taxon>Flavobacteriia</taxon>
        <taxon>Flavobacteriales</taxon>
        <taxon>Flavobacteriaceae</taxon>
        <taxon>Flavobacterium</taxon>
    </lineage>
</organism>
<evidence type="ECO:0000259" key="2">
    <source>
        <dbReference type="PROSITE" id="PS50110"/>
    </source>
</evidence>
<dbReference type="SUPFAM" id="SSF52172">
    <property type="entry name" value="CheY-like"/>
    <property type="match status" value="1"/>
</dbReference>
<reference evidence="4" key="1">
    <citation type="submission" date="2019-01" db="EMBL/GenBank/DDBJ databases">
        <title>Cytophagaceae bacterium strain CAR-16.</title>
        <authorList>
            <person name="Chen W.-M."/>
        </authorList>
    </citation>
    <scope>NUCLEOTIDE SEQUENCE [LARGE SCALE GENOMIC DNA]</scope>
    <source>
        <strain evidence="4">WWJ-16</strain>
    </source>
</reference>
<dbReference type="PROSITE" id="PS50110">
    <property type="entry name" value="RESPONSE_REGULATORY"/>
    <property type="match status" value="1"/>
</dbReference>
<evidence type="ECO:0000313" key="3">
    <source>
        <dbReference type="EMBL" id="RXR24182.1"/>
    </source>
</evidence>
<feature type="domain" description="Response regulatory" evidence="2">
    <location>
        <begin position="4"/>
        <end position="134"/>
    </location>
</feature>
<gene>
    <name evidence="3" type="ORF">EQG61_01735</name>
</gene>
<dbReference type="PANTHER" id="PTHR45566:SF2">
    <property type="entry name" value="NARL SUBFAMILY"/>
    <property type="match status" value="1"/>
</dbReference>
<dbReference type="OrthoDB" id="651456at2"/>
<comment type="caution">
    <text evidence="3">The sequence shown here is derived from an EMBL/GenBank/DDBJ whole genome shotgun (WGS) entry which is preliminary data.</text>
</comment>
<proteinExistence type="predicted"/>
<dbReference type="Proteomes" id="UP000289857">
    <property type="component" value="Unassembled WGS sequence"/>
</dbReference>
<evidence type="ECO:0000313" key="4">
    <source>
        <dbReference type="Proteomes" id="UP000289857"/>
    </source>
</evidence>
<dbReference type="GO" id="GO:0000160">
    <property type="term" value="P:phosphorelay signal transduction system"/>
    <property type="evidence" value="ECO:0007669"/>
    <property type="project" value="InterPro"/>
</dbReference>
<name>A0A4Q1KBC8_9FLAO</name>
<keyword evidence="1" id="KW-0597">Phosphoprotein</keyword>
<sequence>MDIHVLIIDDHMPIIEGYKTILSNNRLEANLVVSEALSAENAYHILTDSDNANKFDVIIVDYTIPAFEELQIQNGFDLLPFIRAKQTQAKIMILTSHSEALILYKVIMESRAEAIMIKSDFSSIEMLEAFENVYRGGKFYTKTVLKLKEELLHNYRIFDATNRELIKLLAKGYKTKNIMTELKLSKSAIDKRKAQIREFFEIEKGNDEDIIQLAKKKGYV</sequence>
<dbReference type="SMART" id="SM00448">
    <property type="entry name" value="REC"/>
    <property type="match status" value="1"/>
</dbReference>
<dbReference type="InterPro" id="IPR011006">
    <property type="entry name" value="CheY-like_superfamily"/>
</dbReference>
<dbReference type="Gene3D" id="3.40.50.2300">
    <property type="match status" value="1"/>
</dbReference>
<feature type="modified residue" description="4-aspartylphosphate" evidence="1">
    <location>
        <position position="61"/>
    </location>
</feature>
<dbReference type="AlphaFoldDB" id="A0A4Q1KBC8"/>